<comment type="subcellular location">
    <subcellularLocation>
        <location evidence="1">Secreted</location>
    </subcellularLocation>
</comment>
<dbReference type="Pfam" id="PF04717">
    <property type="entry name" value="Phage_base_V"/>
    <property type="match status" value="1"/>
</dbReference>
<feature type="domain" description="Putative type VI secretion system Rhs element associated Vgr" evidence="7">
    <location>
        <begin position="524"/>
        <end position="629"/>
    </location>
</feature>
<dbReference type="RefSeq" id="WP_175013505.1">
    <property type="nucleotide sequence ID" value="NZ_CABVQN010000017.1"/>
</dbReference>
<dbReference type="InterPro" id="IPR037026">
    <property type="entry name" value="Vgr_OB-fold_dom_sf"/>
</dbReference>
<dbReference type="GO" id="GO:0005576">
    <property type="term" value="C:extracellular region"/>
    <property type="evidence" value="ECO:0007669"/>
    <property type="project" value="UniProtKB-SubCell"/>
</dbReference>
<evidence type="ECO:0000256" key="1">
    <source>
        <dbReference type="ARBA" id="ARBA00004613"/>
    </source>
</evidence>
<dbReference type="InterPro" id="IPR006531">
    <property type="entry name" value="Gp5/Vgr_OB"/>
</dbReference>
<evidence type="ECO:0000313" key="9">
    <source>
        <dbReference type="Proteomes" id="UP000494110"/>
    </source>
</evidence>
<evidence type="ECO:0000256" key="4">
    <source>
        <dbReference type="SAM" id="MobiDB-lite"/>
    </source>
</evidence>
<dbReference type="SUPFAM" id="SSF69279">
    <property type="entry name" value="Phage tail proteins"/>
    <property type="match status" value="2"/>
</dbReference>
<dbReference type="InterPro" id="IPR028244">
    <property type="entry name" value="T6SS_Rhs_Vgr_dom"/>
</dbReference>
<gene>
    <name evidence="8" type="ORF">BLA39750_03733</name>
</gene>
<dbReference type="Gene3D" id="2.40.50.230">
    <property type="entry name" value="Gp5 N-terminal domain"/>
    <property type="match status" value="1"/>
</dbReference>
<dbReference type="InterPro" id="IPR018769">
    <property type="entry name" value="VgrG2_DUF2345"/>
</dbReference>
<feature type="region of interest" description="Disordered" evidence="4">
    <location>
        <begin position="972"/>
        <end position="992"/>
    </location>
</feature>
<dbReference type="NCBIfam" id="TIGR01646">
    <property type="entry name" value="vgr_GE"/>
    <property type="match status" value="1"/>
</dbReference>
<sequence length="992" mass="105930">MYSPAQSRVVSISGVALPEFAGQPILLPIKLLGDETLGKLSAFTLELRTLNLPALPVYKARDRIEPDKLVGTELTISIEFDGKGTFVPGTAGGTGLGNRGAGKREVVGLITELVSTGEDDRYAYYEMKVRPWVWLATLNRENRIFQNKNVVQITEAVLGSSLYPFKYEWRLGAIGLGGVYPARDYVRQVWESDFDFLARLWSEWGIYYFMDGSTLVLCDSPGAHHPHENMYDSIFYQAPAGARVDEEHIHELKVARVLTPGAASLIDYDPTQSRANLSNAVDRYSDIPFDNAEHYAWGDYSQPLAGTMGLSGTRSDTAREARYLAGVRVDAERCEGRRAKGRGNLRGLAVGHTFRVKGHPQTSTNAEFLVTATRIEIRNNDQATGGEPYYCITDFVVQPANAVFRSPLLRKPPCGPETAVVVGPENQPMWIDGYARVKIQFVWDRLGKRDENSSCWVRVSSPWQGGGFGFVALPRIGQEVTVSYHEGDADKPYVSDRQVNQFNQPPWELPKNQALMGWRSLSLAGGQVNQVVVDDTPNQLQVQVTSDHAQSRLVLGYNTRIEGRPGRLEARGEGFELATMAWGVVRANRGILITTEARDGASQPAKDMAETVERLSVAQGQQDTFAATARAQQAQEAGDQDEVARALQAQHDDVQGSGPANAQAGQFPEMSAPMLVLAGAAGIAATTPQSTHLASGEHLALTAGGHVGVSVGKRLLVSVARGVRTLVQSCGWKLVAMSGDIELKALKDNLTLLAKLNMTASANRITISAQEELVVSGGGSATHYTSGGITHLTAGGYTAHAGRFTFTGPRSQAAVFPEPPPPGKGNLELFNTYAIQRGVMSSYRVEDALGRVATGVLSAKGYAAVSGLAPGPARVTFGTDNADPWNPGSYARKAGWPDGASDDARKASAGAPAQAREIASQVLSGAGAAANASRQLSQLAGAFNAGGAGSLVGTGLSGARTVLGAAGTSANAWREPSRAGPTTPGVRTPGFV</sequence>
<feature type="region of interest" description="Disordered" evidence="4">
    <location>
        <begin position="626"/>
        <end position="645"/>
    </location>
</feature>
<keyword evidence="3" id="KW-0964">Secreted</keyword>
<dbReference type="AlphaFoldDB" id="A0A6P2Y8V3"/>
<evidence type="ECO:0000259" key="6">
    <source>
        <dbReference type="Pfam" id="PF10106"/>
    </source>
</evidence>
<dbReference type="InterPro" id="IPR017847">
    <property type="entry name" value="T6SS_RhsGE_Vgr_subset"/>
</dbReference>
<dbReference type="EMBL" id="CABVQN010000017">
    <property type="protein sequence ID" value="VWD18403.1"/>
    <property type="molecule type" value="Genomic_DNA"/>
</dbReference>
<accession>A0A6P2Y8V3</accession>
<evidence type="ECO:0000259" key="7">
    <source>
        <dbReference type="Pfam" id="PF13296"/>
    </source>
</evidence>
<dbReference type="NCBIfam" id="TIGR03361">
    <property type="entry name" value="VI_Rhs_Vgr"/>
    <property type="match status" value="1"/>
</dbReference>
<reference evidence="8 9" key="1">
    <citation type="submission" date="2019-09" db="EMBL/GenBank/DDBJ databases">
        <authorList>
            <person name="Depoorter E."/>
        </authorList>
    </citation>
    <scope>NUCLEOTIDE SEQUENCE [LARGE SCALE GENOMIC DNA]</scope>
    <source>
        <strain evidence="8">R-39750</strain>
    </source>
</reference>
<feature type="domain" description="Gp5/Type VI secretion system Vgr protein OB-fold" evidence="5">
    <location>
        <begin position="436"/>
        <end position="494"/>
    </location>
</feature>
<dbReference type="InterPro" id="IPR006533">
    <property type="entry name" value="T6SS_Vgr_RhsGE"/>
</dbReference>
<dbReference type="Gene3D" id="4.10.220.110">
    <property type="match status" value="1"/>
</dbReference>
<evidence type="ECO:0000256" key="3">
    <source>
        <dbReference type="ARBA" id="ARBA00022525"/>
    </source>
</evidence>
<dbReference type="Pfam" id="PF05954">
    <property type="entry name" value="Phage_GPD"/>
    <property type="match status" value="1"/>
</dbReference>
<dbReference type="PANTHER" id="PTHR32305">
    <property type="match status" value="1"/>
</dbReference>
<evidence type="ECO:0000259" key="5">
    <source>
        <dbReference type="Pfam" id="PF04717"/>
    </source>
</evidence>
<dbReference type="Gene3D" id="2.30.110.50">
    <property type="match status" value="1"/>
</dbReference>
<dbReference type="SUPFAM" id="SSF69255">
    <property type="entry name" value="gp5 N-terminal domain-like"/>
    <property type="match status" value="1"/>
</dbReference>
<dbReference type="SUPFAM" id="SSF69349">
    <property type="entry name" value="Phage fibre proteins"/>
    <property type="match status" value="1"/>
</dbReference>
<comment type="similarity">
    <text evidence="2">Belongs to the VgrG protein family.</text>
</comment>
<dbReference type="Pfam" id="PF10106">
    <property type="entry name" value="DUF2345"/>
    <property type="match status" value="1"/>
</dbReference>
<dbReference type="PANTHER" id="PTHR32305:SF15">
    <property type="entry name" value="PROTEIN RHSA-RELATED"/>
    <property type="match status" value="1"/>
</dbReference>
<dbReference type="Gene3D" id="3.55.50.10">
    <property type="entry name" value="Baseplate protein-like domains"/>
    <property type="match status" value="1"/>
</dbReference>
<evidence type="ECO:0000256" key="2">
    <source>
        <dbReference type="ARBA" id="ARBA00005558"/>
    </source>
</evidence>
<evidence type="ECO:0000313" key="8">
    <source>
        <dbReference type="EMBL" id="VWD18403.1"/>
    </source>
</evidence>
<feature type="compositionally biased region" description="Low complexity" evidence="4">
    <location>
        <begin position="626"/>
        <end position="637"/>
    </location>
</feature>
<dbReference type="Pfam" id="PF13296">
    <property type="entry name" value="T6SS_Vgr"/>
    <property type="match status" value="1"/>
</dbReference>
<feature type="region of interest" description="Disordered" evidence="4">
    <location>
        <begin position="886"/>
        <end position="912"/>
    </location>
</feature>
<proteinExistence type="inferred from homology"/>
<protein>
    <submittedName>
        <fullName evidence="8">ImpA family type VI secretion-associated protein</fullName>
    </submittedName>
</protein>
<name>A0A6P2Y8V3_BURL3</name>
<organism evidence="8 9">
    <name type="scientific">Burkholderia lata (strain ATCC 17760 / DSM 23089 / LMG 22485 / NCIMB 9086 / R18194 / 383)</name>
    <dbReference type="NCBI Taxonomy" id="482957"/>
    <lineage>
        <taxon>Bacteria</taxon>
        <taxon>Pseudomonadati</taxon>
        <taxon>Pseudomonadota</taxon>
        <taxon>Betaproteobacteria</taxon>
        <taxon>Burkholderiales</taxon>
        <taxon>Burkholderiaceae</taxon>
        <taxon>Burkholderia</taxon>
        <taxon>Burkholderia cepacia complex</taxon>
    </lineage>
</organism>
<feature type="domain" description="DUF2345" evidence="6">
    <location>
        <begin position="663"/>
        <end position="809"/>
    </location>
</feature>
<dbReference type="Proteomes" id="UP000494110">
    <property type="component" value="Unassembled WGS sequence"/>
</dbReference>
<dbReference type="InterPro" id="IPR050708">
    <property type="entry name" value="T6SS_VgrG/RHS"/>
</dbReference>